<protein>
    <submittedName>
        <fullName evidence="1">GLIS family zinc finger 3 transcript variant TS22</fullName>
    </submittedName>
</protein>
<feature type="non-terminal residue" evidence="1">
    <location>
        <position position="40"/>
    </location>
</feature>
<organism evidence="1">
    <name type="scientific">Homo sapiens</name>
    <name type="common">Human</name>
    <dbReference type="NCBI Taxonomy" id="9606"/>
    <lineage>
        <taxon>Eukaryota</taxon>
        <taxon>Metazoa</taxon>
        <taxon>Chordata</taxon>
        <taxon>Craniata</taxon>
        <taxon>Vertebrata</taxon>
        <taxon>Euteleostomi</taxon>
        <taxon>Mammalia</taxon>
        <taxon>Eutheria</taxon>
        <taxon>Euarchontoglires</taxon>
        <taxon>Primates</taxon>
        <taxon>Haplorrhini</taxon>
        <taxon>Catarrhini</taxon>
        <taxon>Hominidae</taxon>
        <taxon>Homo</taxon>
    </lineage>
</organism>
<gene>
    <name evidence="1" type="primary">GLIS3</name>
</gene>
<sequence>MLNNTLYRSLKVARRPFQGLKISRSTCGATQARSRICASI</sequence>
<proteinExistence type="evidence at transcript level"/>
<dbReference type="EMBL" id="DQ438907">
    <property type="protein sequence ID" value="ABE66458.1"/>
    <property type="molecule type" value="mRNA"/>
</dbReference>
<evidence type="ECO:0000313" key="1">
    <source>
        <dbReference type="EMBL" id="ABE66458.1"/>
    </source>
</evidence>
<dbReference type="AlphaFoldDB" id="Q1PHI1"/>
<dbReference type="ChiTaRS" id="GLIS3">
    <property type="organism name" value="human"/>
</dbReference>
<name>Q1PHI1_HUMAN</name>
<dbReference type="OrthoDB" id="3437960at2759"/>
<reference evidence="1" key="1">
    <citation type="journal article" date="2006" name="Nat. Genet.">
        <title>Mutations in GLIS3 are responsible for a rare syndrome with neonatal diabetes mellitus and congenital hypothyroidism.</title>
        <authorList>
            <person name="Senee V."/>
            <person name="Chelala C."/>
            <person name="Duchatelet S."/>
            <person name="Feng D."/>
            <person name="Blanc H."/>
            <person name="Cossec J.-C."/>
            <person name="Charon C."/>
            <person name="Nicolino M."/>
            <person name="Boileau P."/>
            <person name="Cavener D.R."/>
            <person name="Bougneres P."/>
            <person name="Taha D."/>
            <person name="Julier C."/>
        </authorList>
    </citation>
    <scope>NUCLEOTIDE SEQUENCE</scope>
</reference>
<accession>Q1PHI1</accession>